<feature type="binding site" evidence="12 17">
    <location>
        <position position="369"/>
    </location>
    <ligand>
        <name>Zn(2+)</name>
        <dbReference type="ChEBI" id="CHEBI:29105"/>
    </ligand>
</feature>
<dbReference type="Gene3D" id="3.40.50.1980">
    <property type="entry name" value="Nitrogenase molybdenum iron protein domain"/>
    <property type="match status" value="2"/>
</dbReference>
<evidence type="ECO:0000256" key="17">
    <source>
        <dbReference type="PIRSR" id="PIRSR000099-4"/>
    </source>
</evidence>
<keyword evidence="10 12" id="KW-0368">Histidine biosynthesis</keyword>
<feature type="binding site" evidence="12 17">
    <location>
        <position position="428"/>
    </location>
    <ligand>
        <name>Zn(2+)</name>
        <dbReference type="ChEBI" id="CHEBI:29105"/>
    </ligand>
</feature>
<feature type="active site" description="Proton acceptor" evidence="12 14">
    <location>
        <position position="335"/>
    </location>
</feature>
<comment type="pathway">
    <text evidence="2 12">Amino-acid biosynthesis; L-histidine biosynthesis; L-histidine from 5-phospho-alpha-D-ribose 1-diphosphate: step 9/9.</text>
</comment>
<reference evidence="19 20" key="1">
    <citation type="submission" date="2018-01" db="EMBL/GenBank/DDBJ databases">
        <title>Genome sequence of a Cantenovulum-like bacteria.</title>
        <authorList>
            <person name="Tan W.R."/>
            <person name="Lau N.-S."/>
            <person name="Go F."/>
            <person name="Amirul A.-A.A."/>
        </authorList>
    </citation>
    <scope>NUCLEOTIDE SEQUENCE [LARGE SCALE GENOMIC DNA]</scope>
    <source>
        <strain evidence="19 20">CCB-QB4</strain>
    </source>
</reference>
<dbReference type="AlphaFoldDB" id="A0A2S0VTL1"/>
<dbReference type="FunFam" id="3.40.50.1980:FF:000001">
    <property type="entry name" value="Histidinol dehydrogenase"/>
    <property type="match status" value="1"/>
</dbReference>
<comment type="similarity">
    <text evidence="3 12 13 18">Belongs to the histidinol dehydrogenase family.</text>
</comment>
<dbReference type="UniPathway" id="UPA00031">
    <property type="reaction ID" value="UER00014"/>
</dbReference>
<dbReference type="FunFam" id="3.40.50.1980:FF:000002">
    <property type="entry name" value="Histidinol dehydrogenase, chloroplastic"/>
    <property type="match status" value="1"/>
</dbReference>
<dbReference type="GO" id="GO:0000105">
    <property type="term" value="P:L-histidine biosynthetic process"/>
    <property type="evidence" value="ECO:0007669"/>
    <property type="project" value="UniProtKB-UniRule"/>
</dbReference>
<dbReference type="Gene3D" id="1.20.5.1300">
    <property type="match status" value="1"/>
</dbReference>
<evidence type="ECO:0000256" key="1">
    <source>
        <dbReference type="ARBA" id="ARBA00003850"/>
    </source>
</evidence>
<name>A0A2S0VTL1_9ALTE</name>
<dbReference type="HAMAP" id="MF_01024">
    <property type="entry name" value="HisD"/>
    <property type="match status" value="1"/>
</dbReference>
<feature type="binding site" evidence="12 15">
    <location>
        <position position="197"/>
    </location>
    <ligand>
        <name>NAD(+)</name>
        <dbReference type="ChEBI" id="CHEBI:57540"/>
    </ligand>
</feature>
<dbReference type="PIRSF" id="PIRSF000099">
    <property type="entry name" value="Histidinol_dh"/>
    <property type="match status" value="1"/>
</dbReference>
<dbReference type="Proteomes" id="UP000244441">
    <property type="component" value="Chromosome"/>
</dbReference>
<evidence type="ECO:0000256" key="9">
    <source>
        <dbReference type="ARBA" id="ARBA00023027"/>
    </source>
</evidence>
<feature type="binding site" evidence="12 17">
    <location>
        <position position="271"/>
    </location>
    <ligand>
        <name>Zn(2+)</name>
        <dbReference type="ChEBI" id="CHEBI:29105"/>
    </ligand>
</feature>
<feature type="binding site" evidence="12 16">
    <location>
        <position position="369"/>
    </location>
    <ligand>
        <name>substrate</name>
    </ligand>
</feature>
<evidence type="ECO:0000256" key="2">
    <source>
        <dbReference type="ARBA" id="ARBA00004940"/>
    </source>
</evidence>
<evidence type="ECO:0000256" key="3">
    <source>
        <dbReference type="ARBA" id="ARBA00010178"/>
    </source>
</evidence>
<feature type="binding site" evidence="12 17">
    <location>
        <position position="268"/>
    </location>
    <ligand>
        <name>Zn(2+)</name>
        <dbReference type="ChEBI" id="CHEBI:29105"/>
    </ligand>
</feature>
<dbReference type="Pfam" id="PF00815">
    <property type="entry name" value="Histidinol_dh"/>
    <property type="match status" value="1"/>
</dbReference>
<evidence type="ECO:0000256" key="14">
    <source>
        <dbReference type="PIRSR" id="PIRSR000099-1"/>
    </source>
</evidence>
<dbReference type="EMBL" id="CP026604">
    <property type="protein sequence ID" value="AWB67554.1"/>
    <property type="molecule type" value="Genomic_DNA"/>
</dbReference>
<evidence type="ECO:0000256" key="12">
    <source>
        <dbReference type="HAMAP-Rule" id="MF_01024"/>
    </source>
</evidence>
<keyword evidence="20" id="KW-1185">Reference proteome</keyword>
<evidence type="ECO:0000256" key="4">
    <source>
        <dbReference type="ARBA" id="ARBA00012965"/>
    </source>
</evidence>
<keyword evidence="9 12" id="KW-0520">NAD</keyword>
<dbReference type="InterPro" id="IPR016161">
    <property type="entry name" value="Ald_DH/histidinol_DH"/>
</dbReference>
<feature type="binding site" evidence="12 16">
    <location>
        <position position="428"/>
    </location>
    <ligand>
        <name>substrate</name>
    </ligand>
</feature>
<accession>A0A2S0VTL1</accession>
<comment type="function">
    <text evidence="1 12">Catalyzes the sequential NAD-dependent oxidations of L-histidinol to L-histidinaldehyde and then to L-histidine.</text>
</comment>
<dbReference type="PANTHER" id="PTHR21256">
    <property type="entry name" value="HISTIDINOL DEHYDROGENASE HDH"/>
    <property type="match status" value="1"/>
</dbReference>
<evidence type="ECO:0000256" key="13">
    <source>
        <dbReference type="PIRNR" id="PIRNR000099"/>
    </source>
</evidence>
<protein>
    <recommendedName>
        <fullName evidence="4 12">Histidinol dehydrogenase</fullName>
        <shortName evidence="12">HDH</shortName>
        <ecNumber evidence="4 12">1.1.1.23</ecNumber>
    </recommendedName>
</protein>
<sequence length="451" mass="47969">MLKLTSVFGQTTNWNELSKDQQIALLERPALADSSKLSDTVATIIAQVRSQGDVVLKELAAKFDKVTLENLQVSQAAIDNAVNEISPEVKDAIELAHRQVHAFHLAQKPKDIRVETTPGVVCELRSQPINEVGLYIPGGTAPLPSTVIMTATPAKIAGCKRVIMITPPDENGGVTPEIRYAAKVCGVDALYISGGAQAIAALAYGTESIAPVDKIFGPGNSFVTEAKQQVSQDAKGAAIDMPAGPSEVLVIADKNADPDYVAADLLSQAEHGKDSQVILLTDSVEQAQAVEAATQQQLALLPRQEIAAAALSHSRIIIVNDIAQACEVSNMYAPEHLIVQTDNARQLLPFLENAGSIFLGAYTPESAGDYASGTNHVLPTYGYTKAYSSLNLSSFMKQFTVQELTQAGLNTIGPAIMALAKAESLDAHKNAVGIRLNKQQVLDPTKNDQVN</sequence>
<feature type="active site" description="Proton acceptor" evidence="12 14">
    <location>
        <position position="336"/>
    </location>
</feature>
<comment type="cofactor">
    <cofactor evidence="12 17">
        <name>Zn(2+)</name>
        <dbReference type="ChEBI" id="CHEBI:29105"/>
    </cofactor>
    <text evidence="12 17">Binds 1 zinc ion per subunit.</text>
</comment>
<keyword evidence="6 12" id="KW-0479">Metal-binding</keyword>
<evidence type="ECO:0000313" key="19">
    <source>
        <dbReference type="EMBL" id="AWB67554.1"/>
    </source>
</evidence>
<feature type="binding site" evidence="12 15">
    <location>
        <position position="220"/>
    </location>
    <ligand>
        <name>NAD(+)</name>
        <dbReference type="ChEBI" id="CHEBI:57540"/>
    </ligand>
</feature>
<feature type="binding site" evidence="12 16">
    <location>
        <position position="336"/>
    </location>
    <ligand>
        <name>substrate</name>
    </ligand>
</feature>
<dbReference type="KEGG" id="cate:C2869_14390"/>
<feature type="binding site" evidence="12 16">
    <location>
        <position position="268"/>
    </location>
    <ligand>
        <name>substrate</name>
    </ligand>
</feature>
<feature type="binding site" evidence="12 16">
    <location>
        <position position="271"/>
    </location>
    <ligand>
        <name>substrate</name>
    </ligand>
</feature>
<evidence type="ECO:0000256" key="8">
    <source>
        <dbReference type="ARBA" id="ARBA00023002"/>
    </source>
</evidence>
<dbReference type="SUPFAM" id="SSF53720">
    <property type="entry name" value="ALDH-like"/>
    <property type="match status" value="1"/>
</dbReference>
<proteinExistence type="inferred from homology"/>
<evidence type="ECO:0000256" key="18">
    <source>
        <dbReference type="RuleBase" id="RU004175"/>
    </source>
</evidence>
<feature type="binding site" evidence="12 16">
    <location>
        <position position="246"/>
    </location>
    <ligand>
        <name>substrate</name>
    </ligand>
</feature>
<comment type="catalytic activity">
    <reaction evidence="11 12">
        <text>L-histidinol + 2 NAD(+) + H2O = L-histidine + 2 NADH + 3 H(+)</text>
        <dbReference type="Rhea" id="RHEA:20641"/>
        <dbReference type="ChEBI" id="CHEBI:15377"/>
        <dbReference type="ChEBI" id="CHEBI:15378"/>
        <dbReference type="ChEBI" id="CHEBI:57540"/>
        <dbReference type="ChEBI" id="CHEBI:57595"/>
        <dbReference type="ChEBI" id="CHEBI:57699"/>
        <dbReference type="ChEBI" id="CHEBI:57945"/>
        <dbReference type="EC" id="1.1.1.23"/>
    </reaction>
</comment>
<evidence type="ECO:0000256" key="15">
    <source>
        <dbReference type="PIRSR" id="PIRSR000099-2"/>
    </source>
</evidence>
<feature type="binding site" evidence="12 16">
    <location>
        <position position="423"/>
    </location>
    <ligand>
        <name>substrate</name>
    </ligand>
</feature>
<dbReference type="EC" id="1.1.1.23" evidence="4 12"/>
<evidence type="ECO:0000256" key="10">
    <source>
        <dbReference type="ARBA" id="ARBA00023102"/>
    </source>
</evidence>
<dbReference type="NCBIfam" id="TIGR00069">
    <property type="entry name" value="hisD"/>
    <property type="match status" value="1"/>
</dbReference>
<dbReference type="InterPro" id="IPR001692">
    <property type="entry name" value="Histidinol_DH_CS"/>
</dbReference>
<keyword evidence="5 12" id="KW-0028">Amino-acid biosynthesis</keyword>
<dbReference type="FunFam" id="1.20.5.1300:FF:000002">
    <property type="entry name" value="Histidinol dehydrogenase, chloroplastic"/>
    <property type="match status" value="1"/>
</dbReference>
<dbReference type="GO" id="GO:0005829">
    <property type="term" value="C:cytosol"/>
    <property type="evidence" value="ECO:0007669"/>
    <property type="project" value="TreeGrafter"/>
</dbReference>
<dbReference type="GO" id="GO:0004399">
    <property type="term" value="F:histidinol dehydrogenase activity"/>
    <property type="evidence" value="ECO:0007669"/>
    <property type="project" value="UniProtKB-UniRule"/>
</dbReference>
<dbReference type="GO" id="GO:0051287">
    <property type="term" value="F:NAD binding"/>
    <property type="evidence" value="ECO:0007669"/>
    <property type="project" value="InterPro"/>
</dbReference>
<dbReference type="InterPro" id="IPR012131">
    <property type="entry name" value="Hstdl_DH"/>
</dbReference>
<dbReference type="PRINTS" id="PR00083">
    <property type="entry name" value="HOLDHDRGNASE"/>
</dbReference>
<evidence type="ECO:0000256" key="5">
    <source>
        <dbReference type="ARBA" id="ARBA00022605"/>
    </source>
</evidence>
<gene>
    <name evidence="12 19" type="primary">hisD</name>
    <name evidence="19" type="ORF">C2869_14390</name>
</gene>
<evidence type="ECO:0000256" key="6">
    <source>
        <dbReference type="ARBA" id="ARBA00022723"/>
    </source>
</evidence>
<evidence type="ECO:0000256" key="7">
    <source>
        <dbReference type="ARBA" id="ARBA00022833"/>
    </source>
</evidence>
<dbReference type="PANTHER" id="PTHR21256:SF2">
    <property type="entry name" value="HISTIDINE BIOSYNTHESIS TRIFUNCTIONAL PROTEIN"/>
    <property type="match status" value="1"/>
</dbReference>
<evidence type="ECO:0000313" key="20">
    <source>
        <dbReference type="Proteomes" id="UP000244441"/>
    </source>
</evidence>
<keyword evidence="7 12" id="KW-0862">Zinc</keyword>
<dbReference type="OrthoDB" id="9805269at2"/>
<dbReference type="PROSITE" id="PS00611">
    <property type="entry name" value="HISOL_DEHYDROGENASE"/>
    <property type="match status" value="1"/>
</dbReference>
<keyword evidence="8 12" id="KW-0560">Oxidoreductase</keyword>
<dbReference type="GO" id="GO:0008270">
    <property type="term" value="F:zinc ion binding"/>
    <property type="evidence" value="ECO:0007669"/>
    <property type="project" value="UniProtKB-UniRule"/>
</dbReference>
<evidence type="ECO:0000256" key="11">
    <source>
        <dbReference type="ARBA" id="ARBA00049489"/>
    </source>
</evidence>
<dbReference type="CDD" id="cd06572">
    <property type="entry name" value="Histidinol_dh"/>
    <property type="match status" value="1"/>
</dbReference>
<evidence type="ECO:0000256" key="16">
    <source>
        <dbReference type="PIRSR" id="PIRSR000099-3"/>
    </source>
</evidence>
<feature type="binding site" evidence="12 15">
    <location>
        <position position="135"/>
    </location>
    <ligand>
        <name>NAD(+)</name>
        <dbReference type="ChEBI" id="CHEBI:57540"/>
    </ligand>
</feature>
<dbReference type="InterPro" id="IPR022695">
    <property type="entry name" value="Histidinol_DH_monofunct"/>
</dbReference>
<organism evidence="19 20">
    <name type="scientific">Saccharobesus litoralis</name>
    <dbReference type="NCBI Taxonomy" id="2172099"/>
    <lineage>
        <taxon>Bacteria</taxon>
        <taxon>Pseudomonadati</taxon>
        <taxon>Pseudomonadota</taxon>
        <taxon>Gammaproteobacteria</taxon>
        <taxon>Alteromonadales</taxon>
        <taxon>Alteromonadaceae</taxon>
        <taxon>Saccharobesus</taxon>
    </lineage>
</organism>